<dbReference type="SMART" id="SM00091">
    <property type="entry name" value="PAS"/>
    <property type="match status" value="1"/>
</dbReference>
<dbReference type="CDD" id="cd01949">
    <property type="entry name" value="GGDEF"/>
    <property type="match status" value="1"/>
</dbReference>
<dbReference type="NCBIfam" id="TIGR00229">
    <property type="entry name" value="sensory_box"/>
    <property type="match status" value="1"/>
</dbReference>
<evidence type="ECO:0000256" key="7">
    <source>
        <dbReference type="SAM" id="Phobius"/>
    </source>
</evidence>
<dbReference type="Pfam" id="PF00563">
    <property type="entry name" value="EAL"/>
    <property type="match status" value="1"/>
</dbReference>
<dbReference type="CDD" id="cd00130">
    <property type="entry name" value="PAS"/>
    <property type="match status" value="1"/>
</dbReference>
<dbReference type="Gene3D" id="6.10.340.10">
    <property type="match status" value="1"/>
</dbReference>
<keyword evidence="5 7" id="KW-0472">Membrane</keyword>
<evidence type="ECO:0000256" key="3">
    <source>
        <dbReference type="ARBA" id="ARBA00022692"/>
    </source>
</evidence>
<dbReference type="InterPro" id="IPR003660">
    <property type="entry name" value="HAMP_dom"/>
</dbReference>
<dbReference type="InterPro" id="IPR000014">
    <property type="entry name" value="PAS"/>
</dbReference>
<evidence type="ECO:0000256" key="4">
    <source>
        <dbReference type="ARBA" id="ARBA00022989"/>
    </source>
</evidence>
<dbReference type="Gene3D" id="3.30.450.20">
    <property type="entry name" value="PAS domain"/>
    <property type="match status" value="2"/>
</dbReference>
<dbReference type="Gene3D" id="3.30.70.270">
    <property type="match status" value="1"/>
</dbReference>
<protein>
    <recommendedName>
        <fullName evidence="13">Diguanylate cyclase</fullName>
    </recommendedName>
</protein>
<dbReference type="SUPFAM" id="SSF55073">
    <property type="entry name" value="Nucleotide cyclase"/>
    <property type="match status" value="1"/>
</dbReference>
<dbReference type="CDD" id="cd18774">
    <property type="entry name" value="PDC2_HK_sensor"/>
    <property type="match status" value="1"/>
</dbReference>
<keyword evidence="4 7" id="KW-1133">Transmembrane helix</keyword>
<dbReference type="PANTHER" id="PTHR44757:SF2">
    <property type="entry name" value="BIOFILM ARCHITECTURE MAINTENANCE PROTEIN MBAA"/>
    <property type="match status" value="1"/>
</dbReference>
<dbReference type="SMART" id="SM00267">
    <property type="entry name" value="GGDEF"/>
    <property type="match status" value="1"/>
</dbReference>
<dbReference type="GO" id="GO:0071732">
    <property type="term" value="P:cellular response to nitric oxide"/>
    <property type="evidence" value="ECO:0007669"/>
    <property type="project" value="UniProtKB-ARBA"/>
</dbReference>
<dbReference type="InterPro" id="IPR001633">
    <property type="entry name" value="EAL_dom"/>
</dbReference>
<gene>
    <name evidence="11" type="ORF">C0099_05215</name>
</gene>
<dbReference type="EMBL" id="CP025682">
    <property type="protein sequence ID" value="AUN94387.1"/>
    <property type="molecule type" value="Genomic_DNA"/>
</dbReference>
<feature type="domain" description="EAL" evidence="8">
    <location>
        <begin position="658"/>
        <end position="912"/>
    </location>
</feature>
<dbReference type="FunFam" id="3.30.70.270:FF:000001">
    <property type="entry name" value="Diguanylate cyclase domain protein"/>
    <property type="match status" value="1"/>
</dbReference>
<dbReference type="PROSITE" id="PS50883">
    <property type="entry name" value="EAL"/>
    <property type="match status" value="1"/>
</dbReference>
<dbReference type="Pfam" id="PF02743">
    <property type="entry name" value="dCache_1"/>
    <property type="match status" value="1"/>
</dbReference>
<dbReference type="Pfam" id="PF13426">
    <property type="entry name" value="PAS_9"/>
    <property type="match status" value="1"/>
</dbReference>
<evidence type="ECO:0000256" key="5">
    <source>
        <dbReference type="ARBA" id="ARBA00023136"/>
    </source>
</evidence>
<proteinExistence type="predicted"/>
<evidence type="ECO:0000259" key="8">
    <source>
        <dbReference type="PROSITE" id="PS50883"/>
    </source>
</evidence>
<evidence type="ECO:0000256" key="2">
    <source>
        <dbReference type="ARBA" id="ARBA00022475"/>
    </source>
</evidence>
<dbReference type="RefSeq" id="WP_102246457.1">
    <property type="nucleotide sequence ID" value="NZ_CP025682.1"/>
</dbReference>
<keyword evidence="3 7" id="KW-0812">Transmembrane</keyword>
<dbReference type="PROSITE" id="PS50885">
    <property type="entry name" value="HAMP"/>
    <property type="match status" value="1"/>
</dbReference>
<dbReference type="CDD" id="cd01948">
    <property type="entry name" value="EAL"/>
    <property type="match status" value="1"/>
</dbReference>
<dbReference type="AlphaFoldDB" id="A0A2I6S561"/>
<dbReference type="InterPro" id="IPR035919">
    <property type="entry name" value="EAL_sf"/>
</dbReference>
<dbReference type="PANTHER" id="PTHR44757">
    <property type="entry name" value="DIGUANYLATE CYCLASE DGCP"/>
    <property type="match status" value="1"/>
</dbReference>
<evidence type="ECO:0008006" key="13">
    <source>
        <dbReference type="Google" id="ProtNLM"/>
    </source>
</evidence>
<dbReference type="GO" id="GO:0071111">
    <property type="term" value="F:cyclic-guanylate-specific phosphodiesterase activity"/>
    <property type="evidence" value="ECO:0007669"/>
    <property type="project" value="UniProtKB-EC"/>
</dbReference>
<comment type="subcellular location">
    <subcellularLocation>
        <location evidence="1">Cell membrane</location>
        <topology evidence="1">Multi-pass membrane protein</topology>
    </subcellularLocation>
</comment>
<dbReference type="OrthoDB" id="9813903at2"/>
<reference evidence="11 12" key="1">
    <citation type="submission" date="2018-01" db="EMBL/GenBank/DDBJ databases">
        <authorList>
            <person name="Fu G.-Y."/>
        </authorList>
    </citation>
    <scope>NUCLEOTIDE SEQUENCE [LARGE SCALE GENOMIC DNA]</scope>
    <source>
        <strain evidence="11 12">SY39</strain>
    </source>
</reference>
<dbReference type="GO" id="GO:0007165">
    <property type="term" value="P:signal transduction"/>
    <property type="evidence" value="ECO:0007669"/>
    <property type="project" value="InterPro"/>
</dbReference>
<keyword evidence="12" id="KW-1185">Reference proteome</keyword>
<keyword evidence="2" id="KW-1003">Cell membrane</keyword>
<evidence type="ECO:0000313" key="11">
    <source>
        <dbReference type="EMBL" id="AUN94387.1"/>
    </source>
</evidence>
<organism evidence="11 12">
    <name type="scientific">Pseudazoarcus pumilus</name>
    <dbReference type="NCBI Taxonomy" id="2067960"/>
    <lineage>
        <taxon>Bacteria</taxon>
        <taxon>Pseudomonadati</taxon>
        <taxon>Pseudomonadota</taxon>
        <taxon>Betaproteobacteria</taxon>
        <taxon>Rhodocyclales</taxon>
        <taxon>Zoogloeaceae</taxon>
        <taxon>Pseudazoarcus</taxon>
    </lineage>
</organism>
<dbReference type="GO" id="GO:0005886">
    <property type="term" value="C:plasma membrane"/>
    <property type="evidence" value="ECO:0007669"/>
    <property type="project" value="UniProtKB-SubCell"/>
</dbReference>
<evidence type="ECO:0000313" key="12">
    <source>
        <dbReference type="Proteomes" id="UP000242205"/>
    </source>
</evidence>
<dbReference type="Pfam" id="PF00990">
    <property type="entry name" value="GGDEF"/>
    <property type="match status" value="1"/>
</dbReference>
<dbReference type="PROSITE" id="PS50887">
    <property type="entry name" value="GGDEF"/>
    <property type="match status" value="1"/>
</dbReference>
<dbReference type="InterPro" id="IPR033479">
    <property type="entry name" value="dCache_1"/>
</dbReference>
<dbReference type="InterPro" id="IPR035965">
    <property type="entry name" value="PAS-like_dom_sf"/>
</dbReference>
<evidence type="ECO:0000259" key="9">
    <source>
        <dbReference type="PROSITE" id="PS50885"/>
    </source>
</evidence>
<dbReference type="KEGG" id="atw:C0099_05215"/>
<dbReference type="Proteomes" id="UP000242205">
    <property type="component" value="Chromosome"/>
</dbReference>
<sequence length="915" mass="101515">MNLKTKSSLAVVGLLVLVFGVGMVVQDYLIRNSLKQTIAEQQFALVSRFAHEVSARVGVSLGTLKRVASGINFAQADDTERLRDYLYDNQGALALFDSLIIVSPDLVVLADNPPRSGRVGTDVSALEHLQRVKATGGPALSSPFVGVVTGQPLLAMSVPVFDSVGRLIAIVSGTVDILSPSFLGGLNRSSPDQPGQFVLTTRERTTIVGDNTRLMLSSWAEPGVIESFDRALAGWEGTEEDIDASGRRMLMSFRSVEGTDWIAGVMLPVEEAFEPIVRSQRMAMLMLVIASALVGLLVWFAMQRFLRPLFALRDNVVALRSDPSHGHRLPVGKDEIGEVAGDFYRLFDELSSSRAESVARAEELQSVLDASPIAIVMTRNHEVVLVNPAFERMFACTAEEATGQTLERHFEDHAAFIETCRRIEAGIEDAEVVRFEQRFIDRRGQWFWANVYVRALDPARPERGPVMLIEDISEQKLNEERIRHLAEHDPLTDLPNRLLFNDRLSQAIARARREHSRFALLFVDLDRFKNINDSLGHHVGDQLLRIVAERITASVRECDTVSRPGGDEFTLLLAELGDPEDAARVAEKLLQALALPCSIGGHQLMVTASVGISLYPEDGDDIPTLMRNADAAMYHSKDVGRNTYQYFRVELNERVFERMSLENALRRALEDKDFELHYQPQVDSRSRRLIGAEALLRWRGPEGDPVPPSRFIPVAEDAGLILAIGAWVLEQVCRQNRAWQDAGLPAVPVAVNISAQQFRQPRFVDTVAAVLKTTGLAPECLELELTESVMLDPGERNVAVLSEIRAMGVRVAIDDFGTGYSSLAYLKRLPIDALKIDQSFVRDVVVDADDAAIVDAIIGLAHTMRLRVIAEGVETEAQLAFLQNSGCSEMQGFLFARPMPAEEFALWWREHFQYS</sequence>
<dbReference type="NCBIfam" id="TIGR00254">
    <property type="entry name" value="GGDEF"/>
    <property type="match status" value="1"/>
</dbReference>
<accession>A0A2I6S561</accession>
<evidence type="ECO:0000256" key="1">
    <source>
        <dbReference type="ARBA" id="ARBA00004651"/>
    </source>
</evidence>
<dbReference type="SMART" id="SM00052">
    <property type="entry name" value="EAL"/>
    <property type="match status" value="1"/>
</dbReference>
<dbReference type="InterPro" id="IPR029787">
    <property type="entry name" value="Nucleotide_cyclase"/>
</dbReference>
<feature type="domain" description="HAMP" evidence="9">
    <location>
        <begin position="303"/>
        <end position="355"/>
    </location>
</feature>
<dbReference type="Gene3D" id="3.20.20.450">
    <property type="entry name" value="EAL domain"/>
    <property type="match status" value="1"/>
</dbReference>
<evidence type="ECO:0000256" key="6">
    <source>
        <dbReference type="ARBA" id="ARBA00051114"/>
    </source>
</evidence>
<dbReference type="InterPro" id="IPR000160">
    <property type="entry name" value="GGDEF_dom"/>
</dbReference>
<dbReference type="CDD" id="cd18773">
    <property type="entry name" value="PDC1_HK_sensor"/>
    <property type="match status" value="1"/>
</dbReference>
<feature type="transmembrane region" description="Helical" evidence="7">
    <location>
        <begin position="282"/>
        <end position="302"/>
    </location>
</feature>
<dbReference type="InterPro" id="IPR052155">
    <property type="entry name" value="Biofilm_reg_signaling"/>
</dbReference>
<dbReference type="InterPro" id="IPR043128">
    <property type="entry name" value="Rev_trsase/Diguanyl_cyclase"/>
</dbReference>
<name>A0A2I6S561_9RHOO</name>
<dbReference type="FunFam" id="3.20.20.450:FF:000001">
    <property type="entry name" value="Cyclic di-GMP phosphodiesterase yahA"/>
    <property type="match status" value="1"/>
</dbReference>
<dbReference type="SUPFAM" id="SSF141868">
    <property type="entry name" value="EAL domain-like"/>
    <property type="match status" value="1"/>
</dbReference>
<dbReference type="SUPFAM" id="SSF55785">
    <property type="entry name" value="PYP-like sensor domain (PAS domain)"/>
    <property type="match status" value="1"/>
</dbReference>
<evidence type="ECO:0000259" key="10">
    <source>
        <dbReference type="PROSITE" id="PS50887"/>
    </source>
</evidence>
<comment type="catalytic activity">
    <reaction evidence="6">
        <text>3',3'-c-di-GMP + H2O = 5'-phosphoguanylyl(3'-&gt;5')guanosine + H(+)</text>
        <dbReference type="Rhea" id="RHEA:24902"/>
        <dbReference type="ChEBI" id="CHEBI:15377"/>
        <dbReference type="ChEBI" id="CHEBI:15378"/>
        <dbReference type="ChEBI" id="CHEBI:58754"/>
        <dbReference type="ChEBI" id="CHEBI:58805"/>
        <dbReference type="EC" id="3.1.4.52"/>
    </reaction>
    <physiologicalReaction direction="left-to-right" evidence="6">
        <dbReference type="Rhea" id="RHEA:24903"/>
    </physiologicalReaction>
</comment>
<feature type="domain" description="GGDEF" evidence="10">
    <location>
        <begin position="516"/>
        <end position="649"/>
    </location>
</feature>